<gene>
    <name evidence="2" type="ORF">GCM10023331_27740</name>
</gene>
<feature type="transmembrane region" description="Helical" evidence="1">
    <location>
        <begin position="6"/>
        <end position="24"/>
    </location>
</feature>
<feature type="transmembrane region" description="Helical" evidence="1">
    <location>
        <begin position="336"/>
        <end position="353"/>
    </location>
</feature>
<organism evidence="2 3">
    <name type="scientific">Algivirga pacifica</name>
    <dbReference type="NCBI Taxonomy" id="1162670"/>
    <lineage>
        <taxon>Bacteria</taxon>
        <taxon>Pseudomonadati</taxon>
        <taxon>Bacteroidota</taxon>
        <taxon>Cytophagia</taxon>
        <taxon>Cytophagales</taxon>
        <taxon>Flammeovirgaceae</taxon>
        <taxon>Algivirga</taxon>
    </lineage>
</organism>
<reference evidence="3" key="1">
    <citation type="journal article" date="2019" name="Int. J. Syst. Evol. Microbiol.">
        <title>The Global Catalogue of Microorganisms (GCM) 10K type strain sequencing project: providing services to taxonomists for standard genome sequencing and annotation.</title>
        <authorList>
            <consortium name="The Broad Institute Genomics Platform"/>
            <consortium name="The Broad Institute Genome Sequencing Center for Infectious Disease"/>
            <person name="Wu L."/>
            <person name="Ma J."/>
        </authorList>
    </citation>
    <scope>NUCLEOTIDE SEQUENCE [LARGE SCALE GENOMIC DNA]</scope>
    <source>
        <strain evidence="3">JCM 18326</strain>
    </source>
</reference>
<dbReference type="SUPFAM" id="SSF53448">
    <property type="entry name" value="Nucleotide-diphospho-sugar transferases"/>
    <property type="match status" value="1"/>
</dbReference>
<dbReference type="InterPro" id="IPR029044">
    <property type="entry name" value="Nucleotide-diphossugar_trans"/>
</dbReference>
<dbReference type="RefSeq" id="WP_345372783.1">
    <property type="nucleotide sequence ID" value="NZ_BAABJX010000042.1"/>
</dbReference>
<protein>
    <submittedName>
        <fullName evidence="2">Glycosyltransferase family 2 protein</fullName>
    </submittedName>
</protein>
<evidence type="ECO:0000313" key="3">
    <source>
        <dbReference type="Proteomes" id="UP001500298"/>
    </source>
</evidence>
<proteinExistence type="predicted"/>
<keyword evidence="1" id="KW-0472">Membrane</keyword>
<comment type="caution">
    <text evidence="2">The sequence shown here is derived from an EMBL/GenBank/DDBJ whole genome shotgun (WGS) entry which is preliminary data.</text>
</comment>
<dbReference type="Proteomes" id="UP001500298">
    <property type="component" value="Unassembled WGS sequence"/>
</dbReference>
<dbReference type="EMBL" id="BAABJX010000042">
    <property type="protein sequence ID" value="GAA4841164.1"/>
    <property type="molecule type" value="Genomic_DNA"/>
</dbReference>
<keyword evidence="1" id="KW-0812">Transmembrane</keyword>
<evidence type="ECO:0000313" key="2">
    <source>
        <dbReference type="EMBL" id="GAA4841164.1"/>
    </source>
</evidence>
<accession>A0ABP9DJF2</accession>
<evidence type="ECO:0000256" key="1">
    <source>
        <dbReference type="SAM" id="Phobius"/>
    </source>
</evidence>
<keyword evidence="3" id="KW-1185">Reference proteome</keyword>
<dbReference type="Pfam" id="PF13641">
    <property type="entry name" value="Glyco_tranf_2_3"/>
    <property type="match status" value="1"/>
</dbReference>
<feature type="transmembrane region" description="Helical" evidence="1">
    <location>
        <begin position="311"/>
        <end position="330"/>
    </location>
</feature>
<sequence>MIFYHILGTYFLFYSIYTSFHLLNGSKRVSREKKGKNIDISYQEWVVFLPAYKPGKVFLEVLEAIQNAAFPGKLHIYVLLQEASEEIASKIKAYDGVYVEEKSFKEVIGNPYHEVLRYMCRQTKDRISKGELQPTHVVLLDKDNIVASDFFEVMASNIQDYDIVQGRRAPLKVETAGQAYDALAEALNDAMFRMSRMKIGASPEFSGSGLVFDFASFDYATTHLDPKAPGMDKNLLIQLLLRDQPPLIGYIPEAVIYEEKTEKLEALQSQRVRWFGNQYYNALYYWKKLFSKGKLDTIDYAIALFRPPRSVHWLLLLLGTGLELICWMFFGSFFPLFSVSLLATGLGITKFVLSEKKRGKWFRQIMKKVPSIALNNLLSVWKGIQKKSQGKFIHTEH</sequence>
<name>A0ABP9DJF2_9BACT</name>
<keyword evidence="1" id="KW-1133">Transmembrane helix</keyword>